<dbReference type="InterPro" id="IPR010886">
    <property type="entry name" value="Hc1"/>
</dbReference>
<accession>A0ABP7T4X6</accession>
<evidence type="ECO:0000256" key="1">
    <source>
        <dbReference type="ARBA" id="ARBA00002333"/>
    </source>
</evidence>
<organism evidence="3 4">
    <name type="scientific">Hymenobacter fastidiosus</name>
    <dbReference type="NCBI Taxonomy" id="486264"/>
    <lineage>
        <taxon>Bacteria</taxon>
        <taxon>Pseudomonadati</taxon>
        <taxon>Bacteroidota</taxon>
        <taxon>Cytophagia</taxon>
        <taxon>Cytophagales</taxon>
        <taxon>Hymenobacteraceae</taxon>
        <taxon>Hymenobacter</taxon>
    </lineage>
</organism>
<dbReference type="Pfam" id="PF07432">
    <property type="entry name" value="Hc1"/>
    <property type="match status" value="1"/>
</dbReference>
<reference evidence="4" key="1">
    <citation type="journal article" date="2019" name="Int. J. Syst. Evol. Microbiol.">
        <title>The Global Catalogue of Microorganisms (GCM) 10K type strain sequencing project: providing services to taxonomists for standard genome sequencing and annotation.</title>
        <authorList>
            <consortium name="The Broad Institute Genomics Platform"/>
            <consortium name="The Broad Institute Genome Sequencing Center for Infectious Disease"/>
            <person name="Wu L."/>
            <person name="Ma J."/>
        </authorList>
    </citation>
    <scope>NUCLEOTIDE SEQUENCE [LARGE SCALE GENOMIC DNA]</scope>
    <source>
        <strain evidence="4">JCM 17224</strain>
    </source>
</reference>
<dbReference type="InterPro" id="IPR046053">
    <property type="entry name" value="DUF6011"/>
</dbReference>
<dbReference type="Pfam" id="PF19474">
    <property type="entry name" value="DUF6011"/>
    <property type="match status" value="1"/>
</dbReference>
<comment type="similarity">
    <text evidence="2">Belongs to the histone H1/H5 family. HCT subfamily.</text>
</comment>
<name>A0ABP7T4X6_9BACT</name>
<comment type="function">
    <text evidence="1">Might have a role analogous to that of eukaryotic histone proteins.</text>
</comment>
<gene>
    <name evidence="3" type="ORF">GCM10022408_37700</name>
</gene>
<evidence type="ECO:0000313" key="3">
    <source>
        <dbReference type="EMBL" id="GAA4020235.1"/>
    </source>
</evidence>
<proteinExistence type="inferred from homology"/>
<keyword evidence="4" id="KW-1185">Reference proteome</keyword>
<sequence>MDNPFSQLKQLVLSLEPDFEKWEQVRDLSAGTRLRSAAQQLKGQAQSIRHDIQSFKNGKLDSQAPSAVPAAAPVGKVEAAPKSAAHQFEQDAFAHILGPISYSGRSIHTRFTDQQAVNICGKMADAYARNIAIKYQELAIHVQGGIYRYQLHYFANKAFSFYGGPFLTFLANLRPLQFHNTSALALKRFVATSGFSDRIIDFPTLTFHTVGGDAFTMAFHLVEDGVEARRKPVQIFRNQVRVGSIDYQGMAFDAMGKILARTAAVRPVLLVFCDYLKCSVNPAFFSGVETGHCFICGRPLTDPRSLRYGIGPTCLSRAI</sequence>
<dbReference type="Proteomes" id="UP001500567">
    <property type="component" value="Unassembled WGS sequence"/>
</dbReference>
<evidence type="ECO:0000256" key="2">
    <source>
        <dbReference type="ARBA" id="ARBA00008424"/>
    </source>
</evidence>
<protein>
    <submittedName>
        <fullName evidence="3">Uncharacterized protein</fullName>
    </submittedName>
</protein>
<dbReference type="RefSeq" id="WP_345075181.1">
    <property type="nucleotide sequence ID" value="NZ_BAABDJ010000049.1"/>
</dbReference>
<evidence type="ECO:0000313" key="4">
    <source>
        <dbReference type="Proteomes" id="UP001500567"/>
    </source>
</evidence>
<dbReference type="EMBL" id="BAABDJ010000049">
    <property type="protein sequence ID" value="GAA4020235.1"/>
    <property type="molecule type" value="Genomic_DNA"/>
</dbReference>
<comment type="caution">
    <text evidence="3">The sequence shown here is derived from an EMBL/GenBank/DDBJ whole genome shotgun (WGS) entry which is preliminary data.</text>
</comment>